<proteinExistence type="predicted"/>
<dbReference type="RefSeq" id="WP_035537444.1">
    <property type="nucleotide sequence ID" value="NZ_ARYL01000010.1"/>
</dbReference>
<keyword evidence="3" id="KW-1185">Reference proteome</keyword>
<name>A0A059G8R4_9PROT</name>
<keyword evidence="2" id="KW-0645">Protease</keyword>
<dbReference type="SUPFAM" id="SSF53474">
    <property type="entry name" value="alpha/beta-Hydrolases"/>
    <property type="match status" value="1"/>
</dbReference>
<dbReference type="InterPro" id="IPR029058">
    <property type="entry name" value="AB_hydrolase_fold"/>
</dbReference>
<organism evidence="2 3">
    <name type="scientific">Hyphomonas oceanitis SCH89</name>
    <dbReference type="NCBI Taxonomy" id="1280953"/>
    <lineage>
        <taxon>Bacteria</taxon>
        <taxon>Pseudomonadati</taxon>
        <taxon>Pseudomonadota</taxon>
        <taxon>Alphaproteobacteria</taxon>
        <taxon>Hyphomonadales</taxon>
        <taxon>Hyphomonadaceae</taxon>
        <taxon>Hyphomonas</taxon>
    </lineage>
</organism>
<accession>A0A059G8R4</accession>
<reference evidence="2 3" key="1">
    <citation type="journal article" date="2014" name="Antonie Van Leeuwenhoek">
        <title>Hyphomonas beringensis sp. nov. and Hyphomonas chukchiensis sp. nov., isolated from surface seawater of the Bering Sea and Chukchi Sea.</title>
        <authorList>
            <person name="Li C."/>
            <person name="Lai Q."/>
            <person name="Li G."/>
            <person name="Dong C."/>
            <person name="Wang J."/>
            <person name="Liao Y."/>
            <person name="Shao Z."/>
        </authorList>
    </citation>
    <scope>NUCLEOTIDE SEQUENCE [LARGE SCALE GENOMIC DNA]</scope>
    <source>
        <strain evidence="2 3">SCH89</strain>
    </source>
</reference>
<dbReference type="GO" id="GO:0006508">
    <property type="term" value="P:proteolysis"/>
    <property type="evidence" value="ECO:0007669"/>
    <property type="project" value="InterPro"/>
</dbReference>
<sequence length="504" mass="55340">MRALFLALCLALVAAPGFADEKADKPEAAKEKADIPNPERFASDHTLKLNGTAIKYKTVASETYLRDDKGEPTASIFSVSYVRDGGDRARPVTFIFNGGPGSASLWLHMGAFGPKQVVTPSDASGVGAPPYNIRDNQNSLLDVTDMVFIDPVGTGYSRPLGDNDGKEFYGVNEDAESIAEFIRIWITENGRWNSPKFLAGESYGTTRAAALTEKLQGGWNGIGLNGVILISAILDFQTGEFAPGNDTAHLAYFPSEAAIAWYHGKADKAKWNGNFDAFLRDARTYATDTLAPALIRGNTLSPAQEAAIAEDMSAYLGVSAEWIQQAKLRVDPTRFRKELLRREGYTVGRFDGRYKGVDPEGTSDSPENDPSGYGMDVAYVAALNDYLTRELKVDFNRPYKVLTGEPGSKWNWSTNDSGWPEYVNVTPWLGKGMRENPELKVLLASGWYDLATPFFGAEMALQKNGIVPERVQYDYYDAGHMMYLAEQDGKKLSDDVRAFIKAGQ</sequence>
<feature type="chain" id="PRO_5001573115" evidence="1">
    <location>
        <begin position="20"/>
        <end position="504"/>
    </location>
</feature>
<protein>
    <submittedName>
        <fullName evidence="2">Serine carboxypeptidase, putative</fullName>
    </submittedName>
</protein>
<dbReference type="Pfam" id="PF00450">
    <property type="entry name" value="Peptidase_S10"/>
    <property type="match status" value="1"/>
</dbReference>
<comment type="caution">
    <text evidence="2">The sequence shown here is derived from an EMBL/GenBank/DDBJ whole genome shotgun (WGS) entry which is preliminary data.</text>
</comment>
<dbReference type="AlphaFoldDB" id="A0A059G8R4"/>
<gene>
    <name evidence="2" type="ORF">HOC_08392</name>
</gene>
<dbReference type="STRING" id="1280953.HOC_08392"/>
<evidence type="ECO:0000256" key="1">
    <source>
        <dbReference type="SAM" id="SignalP"/>
    </source>
</evidence>
<dbReference type="InterPro" id="IPR001563">
    <property type="entry name" value="Peptidase_S10"/>
</dbReference>
<dbReference type="EMBL" id="ARYL01000010">
    <property type="protein sequence ID" value="KDA02950.1"/>
    <property type="molecule type" value="Genomic_DNA"/>
</dbReference>
<keyword evidence="1" id="KW-0732">Signal</keyword>
<keyword evidence="2" id="KW-0378">Hydrolase</keyword>
<feature type="signal peptide" evidence="1">
    <location>
        <begin position="1"/>
        <end position="19"/>
    </location>
</feature>
<keyword evidence="2" id="KW-0121">Carboxypeptidase</keyword>
<dbReference type="eggNOG" id="COG2939">
    <property type="taxonomic scope" value="Bacteria"/>
</dbReference>
<dbReference type="GO" id="GO:0004185">
    <property type="term" value="F:serine-type carboxypeptidase activity"/>
    <property type="evidence" value="ECO:0007669"/>
    <property type="project" value="InterPro"/>
</dbReference>
<dbReference type="OrthoDB" id="9770107at2"/>
<dbReference type="PATRIC" id="fig|1280953.3.peg.1697"/>
<evidence type="ECO:0000313" key="3">
    <source>
        <dbReference type="Proteomes" id="UP000024942"/>
    </source>
</evidence>
<dbReference type="Gene3D" id="3.40.50.1820">
    <property type="entry name" value="alpha/beta hydrolase"/>
    <property type="match status" value="1"/>
</dbReference>
<dbReference type="Proteomes" id="UP000024942">
    <property type="component" value="Unassembled WGS sequence"/>
</dbReference>
<evidence type="ECO:0000313" key="2">
    <source>
        <dbReference type="EMBL" id="KDA02950.1"/>
    </source>
</evidence>